<dbReference type="EMBL" id="JAKEVZ010000006">
    <property type="protein sequence ID" value="MCF1751186.1"/>
    <property type="molecule type" value="Genomic_DNA"/>
</dbReference>
<gene>
    <name evidence="1" type="ORF">L0U89_08890</name>
</gene>
<keyword evidence="2" id="KW-1185">Reference proteome</keyword>
<dbReference type="CDD" id="cd07820">
    <property type="entry name" value="SRPBCC_3"/>
    <property type="match status" value="1"/>
</dbReference>
<name>A0ABS9BU87_9BACT</name>
<organism evidence="1 2">
    <name type="scientific">Mariniradius sediminis</name>
    <dbReference type="NCBI Taxonomy" id="2909237"/>
    <lineage>
        <taxon>Bacteria</taxon>
        <taxon>Pseudomonadati</taxon>
        <taxon>Bacteroidota</taxon>
        <taxon>Cytophagia</taxon>
        <taxon>Cytophagales</taxon>
        <taxon>Cyclobacteriaceae</taxon>
        <taxon>Mariniradius</taxon>
    </lineage>
</organism>
<dbReference type="Gene3D" id="3.30.530.20">
    <property type="match status" value="1"/>
</dbReference>
<sequence length="156" mass="18144">MPFYQFTRIQQIPASLETVWDFVSSPANLKKITPDYMDFHVTSNIGQAKMYPGMIITYTVKPMLGIPIQWMTEITHVRDLEYFVDEQRIGPYKLWHHQHKLEEINGGVEMTDIVTYSPPLGFLGAIANALFIQKQLKEIFDFREKAIVDLFGTWKS</sequence>
<protein>
    <submittedName>
        <fullName evidence="1">SRPBCC family protein</fullName>
    </submittedName>
</protein>
<comment type="caution">
    <text evidence="1">The sequence shown here is derived from an EMBL/GenBank/DDBJ whole genome shotgun (WGS) entry which is preliminary data.</text>
</comment>
<reference evidence="1 2" key="1">
    <citation type="submission" date="2022-01" db="EMBL/GenBank/DDBJ databases">
        <title>Mariniradius saccharolyticus sp. nov., isolated from sediment of a river.</title>
        <authorList>
            <person name="Liu H."/>
        </authorList>
    </citation>
    <scope>NUCLEOTIDE SEQUENCE [LARGE SCALE GENOMIC DNA]</scope>
    <source>
        <strain evidence="1 2">RY-2</strain>
    </source>
</reference>
<dbReference type="InterPro" id="IPR023393">
    <property type="entry name" value="START-like_dom_sf"/>
</dbReference>
<accession>A0ABS9BU87</accession>
<dbReference type="SUPFAM" id="SSF55961">
    <property type="entry name" value="Bet v1-like"/>
    <property type="match status" value="1"/>
</dbReference>
<dbReference type="Proteomes" id="UP001201449">
    <property type="component" value="Unassembled WGS sequence"/>
</dbReference>
<evidence type="ECO:0000313" key="1">
    <source>
        <dbReference type="EMBL" id="MCF1751186.1"/>
    </source>
</evidence>
<evidence type="ECO:0000313" key="2">
    <source>
        <dbReference type="Proteomes" id="UP001201449"/>
    </source>
</evidence>
<proteinExistence type="predicted"/>